<organism evidence="10 11">
    <name type="scientific">Mucilaginibacter terrae</name>
    <dbReference type="NCBI Taxonomy" id="1955052"/>
    <lineage>
        <taxon>Bacteria</taxon>
        <taxon>Pseudomonadati</taxon>
        <taxon>Bacteroidota</taxon>
        <taxon>Sphingobacteriia</taxon>
        <taxon>Sphingobacteriales</taxon>
        <taxon>Sphingobacteriaceae</taxon>
        <taxon>Mucilaginibacter</taxon>
    </lineage>
</organism>
<evidence type="ECO:0000313" key="11">
    <source>
        <dbReference type="Proteomes" id="UP001258315"/>
    </source>
</evidence>
<name>A0ABU3GPI8_9SPHI</name>
<dbReference type="Pfam" id="PF07660">
    <property type="entry name" value="STN"/>
    <property type="match status" value="1"/>
</dbReference>
<dbReference type="InterPro" id="IPR036942">
    <property type="entry name" value="Beta-barrel_TonB_sf"/>
</dbReference>
<keyword evidence="5 7" id="KW-0472">Membrane</keyword>
<proteinExistence type="inferred from homology"/>
<keyword evidence="3 7" id="KW-1134">Transmembrane beta strand</keyword>
<keyword evidence="6 7" id="KW-0998">Cell outer membrane</keyword>
<dbReference type="InterPro" id="IPR011662">
    <property type="entry name" value="Secretin/TonB_short_N"/>
</dbReference>
<dbReference type="InterPro" id="IPR039426">
    <property type="entry name" value="TonB-dep_rcpt-like"/>
</dbReference>
<evidence type="ECO:0000256" key="3">
    <source>
        <dbReference type="ARBA" id="ARBA00022452"/>
    </source>
</evidence>
<dbReference type="Gene3D" id="2.170.130.10">
    <property type="entry name" value="TonB-dependent receptor, plug domain"/>
    <property type="match status" value="1"/>
</dbReference>
<evidence type="ECO:0000259" key="8">
    <source>
        <dbReference type="Pfam" id="PF07660"/>
    </source>
</evidence>
<dbReference type="NCBIfam" id="TIGR04056">
    <property type="entry name" value="OMP_RagA_SusC"/>
    <property type="match status" value="1"/>
</dbReference>
<comment type="subcellular location">
    <subcellularLocation>
        <location evidence="1 7">Cell outer membrane</location>
        <topology evidence="1 7">Multi-pass membrane protein</topology>
    </subcellularLocation>
</comment>
<evidence type="ECO:0000256" key="1">
    <source>
        <dbReference type="ARBA" id="ARBA00004571"/>
    </source>
</evidence>
<dbReference type="NCBIfam" id="TIGR04057">
    <property type="entry name" value="SusC_RagA_signa"/>
    <property type="match status" value="1"/>
</dbReference>
<evidence type="ECO:0000256" key="5">
    <source>
        <dbReference type="ARBA" id="ARBA00023136"/>
    </source>
</evidence>
<dbReference type="EMBL" id="JAVLVU010000001">
    <property type="protein sequence ID" value="MDT3401441.1"/>
    <property type="molecule type" value="Genomic_DNA"/>
</dbReference>
<evidence type="ECO:0000256" key="4">
    <source>
        <dbReference type="ARBA" id="ARBA00022692"/>
    </source>
</evidence>
<dbReference type="SUPFAM" id="SSF49464">
    <property type="entry name" value="Carboxypeptidase regulatory domain-like"/>
    <property type="match status" value="1"/>
</dbReference>
<comment type="similarity">
    <text evidence="7">Belongs to the TonB-dependent receptor family.</text>
</comment>
<keyword evidence="11" id="KW-1185">Reference proteome</keyword>
<evidence type="ECO:0000256" key="6">
    <source>
        <dbReference type="ARBA" id="ARBA00023237"/>
    </source>
</evidence>
<dbReference type="Proteomes" id="UP001258315">
    <property type="component" value="Unassembled WGS sequence"/>
</dbReference>
<gene>
    <name evidence="10" type="ORF">QE417_000513</name>
</gene>
<feature type="domain" description="Secretin/TonB short N-terminal" evidence="8">
    <location>
        <begin position="79"/>
        <end position="127"/>
    </location>
</feature>
<dbReference type="InterPro" id="IPR037066">
    <property type="entry name" value="Plug_dom_sf"/>
</dbReference>
<evidence type="ECO:0000259" key="9">
    <source>
        <dbReference type="Pfam" id="PF07715"/>
    </source>
</evidence>
<evidence type="ECO:0000256" key="2">
    <source>
        <dbReference type="ARBA" id="ARBA00022448"/>
    </source>
</evidence>
<evidence type="ECO:0000256" key="7">
    <source>
        <dbReference type="PROSITE-ProRule" id="PRU01360"/>
    </source>
</evidence>
<dbReference type="Pfam" id="PF07715">
    <property type="entry name" value="Plug"/>
    <property type="match status" value="1"/>
</dbReference>
<dbReference type="SUPFAM" id="SSF56935">
    <property type="entry name" value="Porins"/>
    <property type="match status" value="1"/>
</dbReference>
<dbReference type="Pfam" id="PF13715">
    <property type="entry name" value="CarbopepD_reg_2"/>
    <property type="match status" value="1"/>
</dbReference>
<dbReference type="InterPro" id="IPR008969">
    <property type="entry name" value="CarboxyPept-like_regulatory"/>
</dbReference>
<dbReference type="InterPro" id="IPR012910">
    <property type="entry name" value="Plug_dom"/>
</dbReference>
<evidence type="ECO:0000313" key="10">
    <source>
        <dbReference type="EMBL" id="MDT3401441.1"/>
    </source>
</evidence>
<dbReference type="InterPro" id="IPR023997">
    <property type="entry name" value="TonB-dep_OMP_SusC/RagA_CS"/>
</dbReference>
<dbReference type="Gene3D" id="3.55.50.30">
    <property type="match status" value="1"/>
</dbReference>
<comment type="caution">
    <text evidence="10">The sequence shown here is derived from an EMBL/GenBank/DDBJ whole genome shotgun (WGS) entry which is preliminary data.</text>
</comment>
<dbReference type="PROSITE" id="PS52016">
    <property type="entry name" value="TONB_DEPENDENT_REC_3"/>
    <property type="match status" value="1"/>
</dbReference>
<dbReference type="Gene3D" id="2.40.170.20">
    <property type="entry name" value="TonB-dependent receptor, beta-barrel domain"/>
    <property type="match status" value="1"/>
</dbReference>
<dbReference type="Gene3D" id="2.60.40.1120">
    <property type="entry name" value="Carboxypeptidase-like, regulatory domain"/>
    <property type="match status" value="1"/>
</dbReference>
<accession>A0ABU3GPI8</accession>
<keyword evidence="4 7" id="KW-0812">Transmembrane</keyword>
<protein>
    <submittedName>
        <fullName evidence="10">TonB-linked SusC/RagA family outer membrane protein</fullName>
    </submittedName>
</protein>
<reference evidence="11" key="1">
    <citation type="submission" date="2023-07" db="EMBL/GenBank/DDBJ databases">
        <title>Functional and genomic diversity of the sorghum phyllosphere microbiome.</title>
        <authorList>
            <person name="Shade A."/>
        </authorList>
    </citation>
    <scope>NUCLEOTIDE SEQUENCE [LARGE SCALE GENOMIC DNA]</scope>
    <source>
        <strain evidence="11">SORGH_AS_0422</strain>
    </source>
</reference>
<feature type="domain" description="TonB-dependent receptor plug" evidence="9">
    <location>
        <begin position="233"/>
        <end position="337"/>
    </location>
</feature>
<dbReference type="InterPro" id="IPR023996">
    <property type="entry name" value="TonB-dep_OMP_SusC/RagA"/>
</dbReference>
<sequence length="1152" mass="127695">MINCLPFKRRATDSYCPKKSRAWHSARKVVRVARFITAIILVLTLQANAVTYAQKINITTQNATLKDVFKELRKQSGQDFIYNNEVLNRSKPVTINVHNETLEGTLKQIFSNQPLSYEISGQTIIVKVKQAVRNQPDRAITGSVTSSVDNEPLIGVSVSVKGQLTGVTTDITGHYSINLPGGSNVLVFKYIGFIAREIEVGDNSKLDIKMVPGNQQLEEVVVQAYGTTKRGALTNSVATINAKELEKRPITSLTTALAGAAPGIQTTTGSGQPGSGVGVSIRGFGSVNAGTEILYVVDGAPYGGVISNLNPNDIESISVLKDASASALYGSRAANGVVLITTKSGVKNKDVIEVKATGGITSRGLANYEKVDAFQYYPLIWESMRNQYVANGQALATANQSATDNVKSQLVYNPFNVPDNQIVRSDGTINPAASFLYPDDLSFRKAMQQTGVRQNYSLGLRGGAEKSSYYASVDYLNDKGYSKGSDYNRITGRAKIDLSPKKWLKAGVNMSGTIAKTLLANEDAGINENPFYVDLLMAPIYPVYKHDAQGNYVYDAAGEKEYDNGELRPIFQGRNILAETMLNQLYNKRNALGGRTYLEATLLRGLKATANLAVDVNNYEYLFYRNPDIGDGVSVNGRTSRTSSKTQTLTINQLLNYNRTFGKHSIDALLGHEYYFEKYTYLTARRDNQVVDGPVELDNYANPAVVDSYVTEDKIESFLSRFQYNYDNRYFLTGSVRSDGSSRFHPYSRWSTFWSLGAGWQLQNEAFMKRYQWLDLLKLRASYGEVGSNQIGLYPYQSFYNIGNNNNSEPGMTQSRTVGGGEDLQWEINQTYDVALEFGLFKNRINGTLEYFRRGSKELLFYVPLPLSSGRSSQPQNIGALYNNGFEIQLSGDPIRSKNFVWNVLVNWTKFKNNITRMPDNPPYIVDGTKRREAGYSIYDYWLRDWYGVDPATGVELYYADPAVTTDAAAFTNANGDRVTSNANSALYNYVGSAIPDFYGSLGNTFTYKSFSLNFLLMYQVGGKAFDRDYQSLMYNGSYGRALHVDALKRWQKPGDITDVPIRNTGTTMYDSDRWLIDASALSLRTASLTYTLPAKLATKIGASRAQCFFTGENLFILSKRKGLDPTQSFTGVSSYTYAPTRIVTLGVNIVL</sequence>
<keyword evidence="2 7" id="KW-0813">Transport</keyword>